<protein>
    <submittedName>
        <fullName evidence="1">Uncharacterized protein</fullName>
    </submittedName>
</protein>
<proteinExistence type="predicted"/>
<reference evidence="1" key="1">
    <citation type="submission" date="2018-11" db="EMBL/GenBank/DDBJ databases">
        <authorList>
            <consortium name="Pathogen Informatics"/>
        </authorList>
    </citation>
    <scope>NUCLEOTIDE SEQUENCE</scope>
</reference>
<evidence type="ECO:0000313" key="1">
    <source>
        <dbReference type="EMBL" id="VEL27235.1"/>
    </source>
</evidence>
<dbReference type="EMBL" id="CAAALY010085818">
    <property type="protein sequence ID" value="VEL27235.1"/>
    <property type="molecule type" value="Genomic_DNA"/>
</dbReference>
<accession>A0A3S5AM62</accession>
<comment type="caution">
    <text evidence="1">The sequence shown here is derived from an EMBL/GenBank/DDBJ whole genome shotgun (WGS) entry which is preliminary data.</text>
</comment>
<evidence type="ECO:0000313" key="2">
    <source>
        <dbReference type="Proteomes" id="UP000784294"/>
    </source>
</evidence>
<gene>
    <name evidence="1" type="ORF">PXEA_LOCUS20675</name>
</gene>
<sequence length="129" mass="14156">MCPSEITYDSRAVENITSKIGILEFHQDTGDHNERISTTCGPSFGREYCALGKRLYPPSALQKATLMPPVDSHSTYANETVFPSSGSRPIFTSTSQFMRTDTDTVEFAVLQVRRLLNPPFPPGLSIGGV</sequence>
<name>A0A3S5AM62_9PLAT</name>
<dbReference type="AlphaFoldDB" id="A0A3S5AM62"/>
<organism evidence="1 2">
    <name type="scientific">Protopolystoma xenopodis</name>
    <dbReference type="NCBI Taxonomy" id="117903"/>
    <lineage>
        <taxon>Eukaryota</taxon>
        <taxon>Metazoa</taxon>
        <taxon>Spiralia</taxon>
        <taxon>Lophotrochozoa</taxon>
        <taxon>Platyhelminthes</taxon>
        <taxon>Monogenea</taxon>
        <taxon>Polyopisthocotylea</taxon>
        <taxon>Polystomatidea</taxon>
        <taxon>Polystomatidae</taxon>
        <taxon>Protopolystoma</taxon>
    </lineage>
</organism>
<keyword evidence="2" id="KW-1185">Reference proteome</keyword>
<dbReference type="Proteomes" id="UP000784294">
    <property type="component" value="Unassembled WGS sequence"/>
</dbReference>